<evidence type="ECO:0000256" key="7">
    <source>
        <dbReference type="ARBA" id="ARBA00022723"/>
    </source>
</evidence>
<dbReference type="SUPFAM" id="SSF144232">
    <property type="entry name" value="HIT/MYND zinc finger-like"/>
    <property type="match status" value="1"/>
</dbReference>
<proteinExistence type="inferred from homology"/>
<comment type="subcellular location">
    <subcellularLocation>
        <location evidence="1">Plastid</location>
        <location evidence="1">Chloroplast membrane</location>
        <topology evidence="1">Multi-pass membrane protein</topology>
    </subcellularLocation>
</comment>
<dbReference type="GO" id="GO:0008270">
    <property type="term" value="F:zinc ion binding"/>
    <property type="evidence" value="ECO:0007669"/>
    <property type="project" value="UniProtKB-KW"/>
</dbReference>
<comment type="catalytic activity">
    <reaction evidence="16">
        <text>phytol + CTP = phytyl phosphate + CDP + H(+)</text>
        <dbReference type="Rhea" id="RHEA:38055"/>
        <dbReference type="ChEBI" id="CHEBI:15378"/>
        <dbReference type="ChEBI" id="CHEBI:17327"/>
        <dbReference type="ChEBI" id="CHEBI:37563"/>
        <dbReference type="ChEBI" id="CHEBI:58069"/>
        <dbReference type="ChEBI" id="CHEBI:75483"/>
        <dbReference type="EC" id="2.7.1.182"/>
    </reaction>
</comment>
<keyword evidence="7" id="KW-0479">Metal-binding</keyword>
<feature type="compositionally biased region" description="Gly residues" evidence="18">
    <location>
        <begin position="173"/>
        <end position="184"/>
    </location>
</feature>
<evidence type="ECO:0000256" key="4">
    <source>
        <dbReference type="ARBA" id="ARBA00022640"/>
    </source>
</evidence>
<reference evidence="20 21" key="1">
    <citation type="journal article" date="2017" name="Mol. Biol. Evol.">
        <title>The 4-celled Tetrabaena socialis nuclear genome reveals the essential components for genetic control of cell number at the origin of multicellularity in the volvocine lineage.</title>
        <authorList>
            <person name="Featherston J."/>
            <person name="Arakaki Y."/>
            <person name="Hanschen E.R."/>
            <person name="Ferris P.J."/>
            <person name="Michod R.E."/>
            <person name="Olson B.J.S.C."/>
            <person name="Nozaki H."/>
            <person name="Durand P.M."/>
        </authorList>
    </citation>
    <scope>NUCLEOTIDE SEQUENCE [LARGE SCALE GENOMIC DNA]</scope>
    <source>
        <strain evidence="20 21">NIES-571</strain>
    </source>
</reference>
<dbReference type="EMBL" id="PGGS01000652">
    <property type="protein sequence ID" value="PNH02454.1"/>
    <property type="molecule type" value="Genomic_DNA"/>
</dbReference>
<dbReference type="PANTHER" id="PTHR32523">
    <property type="entry name" value="PHYTOL KINASE 1, CHLOROPLASTIC"/>
    <property type="match status" value="1"/>
</dbReference>
<keyword evidence="11" id="KW-0809">Transit peptide</keyword>
<evidence type="ECO:0000256" key="18">
    <source>
        <dbReference type="SAM" id="MobiDB-lite"/>
    </source>
</evidence>
<keyword evidence="10" id="KW-0862">Zinc</keyword>
<dbReference type="AlphaFoldDB" id="A0A2J7ZQA7"/>
<evidence type="ECO:0000256" key="8">
    <source>
        <dbReference type="ARBA" id="ARBA00022771"/>
    </source>
</evidence>
<evidence type="ECO:0000256" key="12">
    <source>
        <dbReference type="ARBA" id="ARBA00022989"/>
    </source>
</evidence>
<keyword evidence="13" id="KW-0472">Membrane</keyword>
<evidence type="ECO:0000256" key="11">
    <source>
        <dbReference type="ARBA" id="ARBA00022946"/>
    </source>
</evidence>
<dbReference type="Pfam" id="PF01753">
    <property type="entry name" value="zf-MYND"/>
    <property type="match status" value="1"/>
</dbReference>
<evidence type="ECO:0000259" key="19">
    <source>
        <dbReference type="PROSITE" id="PS50865"/>
    </source>
</evidence>
<dbReference type="Proteomes" id="UP000236333">
    <property type="component" value="Unassembled WGS sequence"/>
</dbReference>
<feature type="region of interest" description="Disordered" evidence="18">
    <location>
        <begin position="149"/>
        <end position="184"/>
    </location>
</feature>
<comment type="caution">
    <text evidence="20">The sequence shown here is derived from an EMBL/GenBank/DDBJ whole genome shotgun (WGS) entry which is preliminary data.</text>
</comment>
<evidence type="ECO:0000256" key="1">
    <source>
        <dbReference type="ARBA" id="ARBA00004508"/>
    </source>
</evidence>
<dbReference type="Gene3D" id="6.10.140.2220">
    <property type="match status" value="1"/>
</dbReference>
<gene>
    <name evidence="20" type="ORF">TSOC_011570</name>
</gene>
<dbReference type="GO" id="GO:0016020">
    <property type="term" value="C:membrane"/>
    <property type="evidence" value="ECO:0007669"/>
    <property type="project" value="UniProtKB-SubCell"/>
</dbReference>
<organism evidence="20 21">
    <name type="scientific">Tetrabaena socialis</name>
    <dbReference type="NCBI Taxonomy" id="47790"/>
    <lineage>
        <taxon>Eukaryota</taxon>
        <taxon>Viridiplantae</taxon>
        <taxon>Chlorophyta</taxon>
        <taxon>core chlorophytes</taxon>
        <taxon>Chlorophyceae</taxon>
        <taxon>CS clade</taxon>
        <taxon>Chlamydomonadales</taxon>
        <taxon>Tetrabaenaceae</taxon>
        <taxon>Tetrabaena</taxon>
    </lineage>
</organism>
<dbReference type="GO" id="GO:0009507">
    <property type="term" value="C:chloroplast"/>
    <property type="evidence" value="ECO:0007669"/>
    <property type="project" value="UniProtKB-SubCell"/>
</dbReference>
<keyword evidence="5" id="KW-0808">Transferase</keyword>
<evidence type="ECO:0000256" key="16">
    <source>
        <dbReference type="ARBA" id="ARBA00048889"/>
    </source>
</evidence>
<evidence type="ECO:0000256" key="17">
    <source>
        <dbReference type="PROSITE-ProRule" id="PRU00134"/>
    </source>
</evidence>
<accession>A0A2J7ZQA7</accession>
<keyword evidence="21" id="KW-1185">Reference proteome</keyword>
<dbReference type="PROSITE" id="PS50865">
    <property type="entry name" value="ZF_MYND_2"/>
    <property type="match status" value="1"/>
</dbReference>
<evidence type="ECO:0000256" key="6">
    <source>
        <dbReference type="ARBA" id="ARBA00022692"/>
    </source>
</evidence>
<name>A0A2J7ZQA7_9CHLO</name>
<protein>
    <recommendedName>
        <fullName evidence="15">phytol kinase</fullName>
        <ecNumber evidence="15">2.7.1.182</ecNumber>
    </recommendedName>
</protein>
<sequence length="272" mass="27533">MAWPKEEYAAASNAVLVTGACAWLLSSPLAGLVSSRRELLAARPEQLLAAGCRLLAALGLAAVPGGDAGAGGGEDDALEPQRAAVQDELHDVLRALAALGSHGAISGEVRGWLRGGGGGGLAAAVMELRGTAAELGLRGQAGMLGGLVDAAGHGEDEGSELAGDRQPDLREGPGPGGDGGGGGGAGARGSFRLYAWLMLLMDRPDGLRTPGGVPPELRPPRVCANPRCTNFGGTEAGLRLQACSGCRAARYCGTDCQRQHWREGHMAECGRG</sequence>
<dbReference type="OrthoDB" id="537437at2759"/>
<feature type="compositionally biased region" description="Basic and acidic residues" evidence="18">
    <location>
        <begin position="152"/>
        <end position="171"/>
    </location>
</feature>
<evidence type="ECO:0000313" key="20">
    <source>
        <dbReference type="EMBL" id="PNH02454.1"/>
    </source>
</evidence>
<keyword evidence="4" id="KW-0934">Plastid</keyword>
<dbReference type="InterPro" id="IPR002893">
    <property type="entry name" value="Znf_MYND"/>
</dbReference>
<evidence type="ECO:0000256" key="13">
    <source>
        <dbReference type="ARBA" id="ARBA00023136"/>
    </source>
</evidence>
<evidence type="ECO:0000256" key="15">
    <source>
        <dbReference type="ARBA" id="ARBA00039024"/>
    </source>
</evidence>
<keyword evidence="6" id="KW-0812">Transmembrane</keyword>
<evidence type="ECO:0000313" key="21">
    <source>
        <dbReference type="Proteomes" id="UP000236333"/>
    </source>
</evidence>
<evidence type="ECO:0000256" key="9">
    <source>
        <dbReference type="ARBA" id="ARBA00022777"/>
    </source>
</evidence>
<feature type="domain" description="MYND-type" evidence="19">
    <location>
        <begin position="228"/>
        <end position="269"/>
    </location>
</feature>
<evidence type="ECO:0000256" key="14">
    <source>
        <dbReference type="ARBA" id="ARBA00024015"/>
    </source>
</evidence>
<keyword evidence="3" id="KW-0150">Chloroplast</keyword>
<evidence type="ECO:0000256" key="10">
    <source>
        <dbReference type="ARBA" id="ARBA00022833"/>
    </source>
</evidence>
<comment type="pathway">
    <text evidence="14">Cofactor biosynthesis; tocopherol biosynthesis.</text>
</comment>
<keyword evidence="9" id="KW-0418">Kinase</keyword>
<evidence type="ECO:0000256" key="3">
    <source>
        <dbReference type="ARBA" id="ARBA00022528"/>
    </source>
</evidence>
<keyword evidence="12" id="KW-1133">Transmembrane helix</keyword>
<dbReference type="PROSITE" id="PS51257">
    <property type="entry name" value="PROKAR_LIPOPROTEIN"/>
    <property type="match status" value="1"/>
</dbReference>
<dbReference type="PANTHER" id="PTHR32523:SF8">
    <property type="entry name" value="DOLICHOL KINASE"/>
    <property type="match status" value="1"/>
</dbReference>
<dbReference type="EC" id="2.7.1.182" evidence="15"/>
<evidence type="ECO:0000256" key="5">
    <source>
        <dbReference type="ARBA" id="ARBA00022679"/>
    </source>
</evidence>
<keyword evidence="8 17" id="KW-0863">Zinc-finger</keyword>
<evidence type="ECO:0000256" key="2">
    <source>
        <dbReference type="ARBA" id="ARBA00010794"/>
    </source>
</evidence>
<dbReference type="GO" id="GO:0010276">
    <property type="term" value="F:phytol kinase activity"/>
    <property type="evidence" value="ECO:0007669"/>
    <property type="project" value="UniProtKB-EC"/>
</dbReference>
<dbReference type="InterPro" id="IPR039606">
    <property type="entry name" value="Phytol/farnesol_kinase"/>
</dbReference>
<comment type="similarity">
    <text evidence="2">Belongs to the polyprenol kinase family.</text>
</comment>